<keyword evidence="4" id="KW-0695">RNA-directed DNA polymerase</keyword>
<feature type="domain" description="CCHC-type" evidence="3">
    <location>
        <begin position="318"/>
        <end position="334"/>
    </location>
</feature>
<feature type="compositionally biased region" description="Low complexity" evidence="2">
    <location>
        <begin position="108"/>
        <end position="130"/>
    </location>
</feature>
<dbReference type="PROSITE" id="PS50158">
    <property type="entry name" value="ZF_CCHC"/>
    <property type="match status" value="2"/>
</dbReference>
<proteinExistence type="predicted"/>
<comment type="caution">
    <text evidence="4">The sequence shown here is derived from an EMBL/GenBank/DDBJ whole genome shotgun (WGS) entry which is preliminary data.</text>
</comment>
<keyword evidence="1" id="KW-0862">Zinc</keyword>
<feature type="domain" description="CCHC-type" evidence="3">
    <location>
        <begin position="350"/>
        <end position="363"/>
    </location>
</feature>
<sequence>MSSSPHSTVVPSDSDNENTFSSTNILNYFPASPGNISPNSSDDFTKYLLDILLFPPLHDDPYIQAYDVIPPSQVIIALPAIVPPPMSDSRSFFPPKEISSPEGAKTPVESPNPMSTSSSVGSSSPVRSTTSPPNYLFNESIFAELDNSLWIISRPLGSKPVPEEFNNAGSKRTSTSAAPAMTQDANPQLVCDSWVAIALKAQAANLANTDNTNKNTGTSRTPVARKGINDHKRKIEDRGNTTTNNNYPKHNNNNHSNNHINKNNYPDNHNKNNHNNDYHQQQHRRQETIRTYPTKKYHGNLPLCTRCTLHHTGVCTVKCQNCNKVGHLTRNCRSKGPAMGSNLLSVSVTCHACGEKGHYKSQCSSKTDNGTISLTIAKEKLKYRIPHNPKKEIWLDDKLNYMEESVEIMDREVKQL</sequence>
<dbReference type="InterPro" id="IPR001878">
    <property type="entry name" value="Znf_CCHC"/>
</dbReference>
<dbReference type="Gene3D" id="4.10.60.10">
    <property type="entry name" value="Zinc finger, CCHC-type"/>
    <property type="match status" value="1"/>
</dbReference>
<dbReference type="SMART" id="SM00343">
    <property type="entry name" value="ZnF_C2HC"/>
    <property type="match status" value="2"/>
</dbReference>
<dbReference type="EMBL" id="BQNB010013625">
    <property type="protein sequence ID" value="GJT18277.1"/>
    <property type="molecule type" value="Genomic_DNA"/>
</dbReference>
<evidence type="ECO:0000256" key="1">
    <source>
        <dbReference type="PROSITE-ProRule" id="PRU00047"/>
    </source>
</evidence>
<feature type="region of interest" description="Disordered" evidence="2">
    <location>
        <begin position="232"/>
        <end position="287"/>
    </location>
</feature>
<reference evidence="4" key="1">
    <citation type="journal article" date="2022" name="Int. J. Mol. Sci.">
        <title>Draft Genome of Tanacetum Coccineum: Genomic Comparison of Closely Related Tanacetum-Family Plants.</title>
        <authorList>
            <person name="Yamashiro T."/>
            <person name="Shiraishi A."/>
            <person name="Nakayama K."/>
            <person name="Satake H."/>
        </authorList>
    </citation>
    <scope>NUCLEOTIDE SEQUENCE</scope>
</reference>
<name>A0ABQ5BWH4_9ASTR</name>
<protein>
    <submittedName>
        <fullName evidence="4">Reverse transcriptase domain-containing protein</fullName>
    </submittedName>
</protein>
<feature type="region of interest" description="Disordered" evidence="2">
    <location>
        <begin position="89"/>
        <end position="130"/>
    </location>
</feature>
<accession>A0ABQ5BWH4</accession>
<dbReference type="Pfam" id="PF00098">
    <property type="entry name" value="zf-CCHC"/>
    <property type="match status" value="2"/>
</dbReference>
<keyword evidence="5" id="KW-1185">Reference proteome</keyword>
<feature type="compositionally biased region" description="Basic and acidic residues" evidence="2">
    <location>
        <begin position="268"/>
        <end position="277"/>
    </location>
</feature>
<organism evidence="4 5">
    <name type="scientific">Tanacetum coccineum</name>
    <dbReference type="NCBI Taxonomy" id="301880"/>
    <lineage>
        <taxon>Eukaryota</taxon>
        <taxon>Viridiplantae</taxon>
        <taxon>Streptophyta</taxon>
        <taxon>Embryophyta</taxon>
        <taxon>Tracheophyta</taxon>
        <taxon>Spermatophyta</taxon>
        <taxon>Magnoliopsida</taxon>
        <taxon>eudicotyledons</taxon>
        <taxon>Gunneridae</taxon>
        <taxon>Pentapetalae</taxon>
        <taxon>asterids</taxon>
        <taxon>campanulids</taxon>
        <taxon>Asterales</taxon>
        <taxon>Asteraceae</taxon>
        <taxon>Asteroideae</taxon>
        <taxon>Anthemideae</taxon>
        <taxon>Anthemidinae</taxon>
        <taxon>Tanacetum</taxon>
    </lineage>
</organism>
<gene>
    <name evidence="4" type="ORF">Tco_0876983</name>
</gene>
<dbReference type="GO" id="GO:0003964">
    <property type="term" value="F:RNA-directed DNA polymerase activity"/>
    <property type="evidence" value="ECO:0007669"/>
    <property type="project" value="UniProtKB-KW"/>
</dbReference>
<evidence type="ECO:0000256" key="2">
    <source>
        <dbReference type="SAM" id="MobiDB-lite"/>
    </source>
</evidence>
<evidence type="ECO:0000313" key="5">
    <source>
        <dbReference type="Proteomes" id="UP001151760"/>
    </source>
</evidence>
<evidence type="ECO:0000259" key="3">
    <source>
        <dbReference type="PROSITE" id="PS50158"/>
    </source>
</evidence>
<keyword evidence="4" id="KW-0808">Transferase</keyword>
<dbReference type="SUPFAM" id="SSF57756">
    <property type="entry name" value="Retrovirus zinc finger-like domains"/>
    <property type="match status" value="1"/>
</dbReference>
<keyword evidence="1" id="KW-0479">Metal-binding</keyword>
<evidence type="ECO:0000313" key="4">
    <source>
        <dbReference type="EMBL" id="GJT18277.1"/>
    </source>
</evidence>
<dbReference type="InterPro" id="IPR036875">
    <property type="entry name" value="Znf_CCHC_sf"/>
</dbReference>
<keyword evidence="1" id="KW-0863">Zinc-finger</keyword>
<reference evidence="4" key="2">
    <citation type="submission" date="2022-01" db="EMBL/GenBank/DDBJ databases">
        <authorList>
            <person name="Yamashiro T."/>
            <person name="Shiraishi A."/>
            <person name="Satake H."/>
            <person name="Nakayama K."/>
        </authorList>
    </citation>
    <scope>NUCLEOTIDE SEQUENCE</scope>
</reference>
<feature type="compositionally biased region" description="Low complexity" evidence="2">
    <location>
        <begin position="240"/>
        <end position="267"/>
    </location>
</feature>
<dbReference type="Proteomes" id="UP001151760">
    <property type="component" value="Unassembled WGS sequence"/>
</dbReference>
<keyword evidence="4" id="KW-0548">Nucleotidyltransferase</keyword>